<dbReference type="Proteomes" id="UP001367508">
    <property type="component" value="Unassembled WGS sequence"/>
</dbReference>
<accession>A0AAN9QPW4</accession>
<name>A0AAN9QPW4_CANGL</name>
<proteinExistence type="predicted"/>
<evidence type="ECO:0000313" key="3">
    <source>
        <dbReference type="Proteomes" id="UP001367508"/>
    </source>
</evidence>
<feature type="signal peptide" evidence="1">
    <location>
        <begin position="1"/>
        <end position="24"/>
    </location>
</feature>
<dbReference type="AlphaFoldDB" id="A0AAN9QPW4"/>
<gene>
    <name evidence="2" type="ORF">VNO77_16411</name>
</gene>
<organism evidence="2 3">
    <name type="scientific">Canavalia gladiata</name>
    <name type="common">Sword bean</name>
    <name type="synonym">Dolichos gladiatus</name>
    <dbReference type="NCBI Taxonomy" id="3824"/>
    <lineage>
        <taxon>Eukaryota</taxon>
        <taxon>Viridiplantae</taxon>
        <taxon>Streptophyta</taxon>
        <taxon>Embryophyta</taxon>
        <taxon>Tracheophyta</taxon>
        <taxon>Spermatophyta</taxon>
        <taxon>Magnoliopsida</taxon>
        <taxon>eudicotyledons</taxon>
        <taxon>Gunneridae</taxon>
        <taxon>Pentapetalae</taxon>
        <taxon>rosids</taxon>
        <taxon>fabids</taxon>
        <taxon>Fabales</taxon>
        <taxon>Fabaceae</taxon>
        <taxon>Papilionoideae</taxon>
        <taxon>50 kb inversion clade</taxon>
        <taxon>NPAAA clade</taxon>
        <taxon>indigoferoid/millettioid clade</taxon>
        <taxon>Phaseoleae</taxon>
        <taxon>Canavalia</taxon>
    </lineage>
</organism>
<keyword evidence="1" id="KW-0732">Signal</keyword>
<protein>
    <submittedName>
        <fullName evidence="2">Uncharacterized protein</fullName>
    </submittedName>
</protein>
<sequence>MASCCNRRVLFAILVIFFIILVGSSELGGSCRPLQDEQWVGELDGLLLQLLPRGPVRPSAPDPIRP</sequence>
<reference evidence="2 3" key="1">
    <citation type="submission" date="2024-01" db="EMBL/GenBank/DDBJ databases">
        <title>The genomes of 5 underutilized Papilionoideae crops provide insights into root nodulation and disease resistanc.</title>
        <authorList>
            <person name="Jiang F."/>
        </authorList>
    </citation>
    <scope>NUCLEOTIDE SEQUENCE [LARGE SCALE GENOMIC DNA]</scope>
    <source>
        <strain evidence="2">LVBAO_FW01</strain>
        <tissue evidence="2">Leaves</tissue>
    </source>
</reference>
<comment type="caution">
    <text evidence="2">The sequence shown here is derived from an EMBL/GenBank/DDBJ whole genome shotgun (WGS) entry which is preliminary data.</text>
</comment>
<evidence type="ECO:0000256" key="1">
    <source>
        <dbReference type="SAM" id="SignalP"/>
    </source>
</evidence>
<evidence type="ECO:0000313" key="2">
    <source>
        <dbReference type="EMBL" id="KAK7345800.1"/>
    </source>
</evidence>
<keyword evidence="3" id="KW-1185">Reference proteome</keyword>
<feature type="chain" id="PRO_5042987676" evidence="1">
    <location>
        <begin position="25"/>
        <end position="66"/>
    </location>
</feature>
<dbReference type="EMBL" id="JAYMYQ010000003">
    <property type="protein sequence ID" value="KAK7345800.1"/>
    <property type="molecule type" value="Genomic_DNA"/>
</dbReference>